<accession>A0A251X6Y8</accession>
<evidence type="ECO:0000313" key="2">
    <source>
        <dbReference type="Proteomes" id="UP000194798"/>
    </source>
</evidence>
<gene>
    <name evidence="1" type="ORF">TPSD3_05230</name>
</gene>
<organism evidence="1 2">
    <name type="scientific">Thioflexithrix psekupsensis</name>
    <dbReference type="NCBI Taxonomy" id="1570016"/>
    <lineage>
        <taxon>Bacteria</taxon>
        <taxon>Pseudomonadati</taxon>
        <taxon>Pseudomonadota</taxon>
        <taxon>Gammaproteobacteria</taxon>
        <taxon>Thiotrichales</taxon>
        <taxon>Thioflexithrix</taxon>
    </lineage>
</organism>
<proteinExistence type="predicted"/>
<dbReference type="Proteomes" id="UP000194798">
    <property type="component" value="Unassembled WGS sequence"/>
</dbReference>
<evidence type="ECO:0000313" key="1">
    <source>
        <dbReference type="EMBL" id="OUD13756.1"/>
    </source>
</evidence>
<dbReference type="OrthoDB" id="9948255at2"/>
<reference evidence="1 2" key="1">
    <citation type="submission" date="2016-12" db="EMBL/GenBank/DDBJ databases">
        <title>Thioflexothrix psekupsii D3 genome sequencing and assembly.</title>
        <authorList>
            <person name="Fomenkov A."/>
            <person name="Vincze T."/>
            <person name="Grabovich M."/>
            <person name="Anton B.P."/>
            <person name="Dubinina G."/>
            <person name="Orlova M."/>
            <person name="Belousova E."/>
            <person name="Roberts R.J."/>
        </authorList>
    </citation>
    <scope>NUCLEOTIDE SEQUENCE [LARGE SCALE GENOMIC DNA]</scope>
    <source>
        <strain evidence="1">D3</strain>
    </source>
</reference>
<keyword evidence="2" id="KW-1185">Reference proteome</keyword>
<comment type="caution">
    <text evidence="1">The sequence shown here is derived from an EMBL/GenBank/DDBJ whole genome shotgun (WGS) entry which is preliminary data.</text>
</comment>
<dbReference type="AlphaFoldDB" id="A0A251X6Y8"/>
<protein>
    <submittedName>
        <fullName evidence="1">Uncharacterized protein</fullName>
    </submittedName>
</protein>
<sequence length="90" mass="9572">MTTNNTPPNALENDLPEDGELTLEELEQIIGGQADPSLNLTVENKFIGDVPVVQAATDTAYSSFLGAIGSSGNEATRPHLHVLNLTTHFP</sequence>
<dbReference type="EMBL" id="MSLT01000012">
    <property type="protein sequence ID" value="OUD13756.1"/>
    <property type="molecule type" value="Genomic_DNA"/>
</dbReference>
<dbReference type="RefSeq" id="WP_086487536.1">
    <property type="nucleotide sequence ID" value="NZ_MSLT01000012.1"/>
</dbReference>
<name>A0A251X6Y8_9GAMM</name>